<dbReference type="EMBL" id="JAAGWY010000001">
    <property type="protein sequence ID" value="NEN04347.1"/>
    <property type="molecule type" value="Genomic_DNA"/>
</dbReference>
<dbReference type="Proteomes" id="UP000474967">
    <property type="component" value="Unassembled WGS sequence"/>
</dbReference>
<keyword evidence="2" id="KW-1185">Reference proteome</keyword>
<sequence>MDEFEYGAFERSMRGQFQEFNHPRFELPDRRYVLGSTSLHDLAQPDWPYRSGLGWALGDLDGIMPQLIWPADQTWCLSIEVDAPYTVIAGPRELIRDLLAIPGVEGHAIREPRYK</sequence>
<evidence type="ECO:0000313" key="1">
    <source>
        <dbReference type="EMBL" id="NEN04347.1"/>
    </source>
</evidence>
<comment type="caution">
    <text evidence="1">The sequence shown here is derived from an EMBL/GenBank/DDBJ whole genome shotgun (WGS) entry which is preliminary data.</text>
</comment>
<accession>A0A6L9XSS1</accession>
<dbReference type="AlphaFoldDB" id="A0A6L9XSS1"/>
<protein>
    <submittedName>
        <fullName evidence="1">Uncharacterized protein</fullName>
    </submittedName>
</protein>
<reference evidence="1 2" key="1">
    <citation type="journal article" date="2014" name="J. Microbiol.">
        <title>Diaminobutyricibacter tongyongensis gen. nov., sp. nov. and Homoserinibacter gongjuensis gen. nov., sp. nov. belong to the family Microbacteriaceae.</title>
        <authorList>
            <person name="Kim S.J."/>
            <person name="Ahn J.H."/>
            <person name="Weon H.Y."/>
            <person name="Hamada M."/>
            <person name="Suzuki K."/>
            <person name="Kwon S.W."/>
        </authorList>
    </citation>
    <scope>NUCLEOTIDE SEQUENCE [LARGE SCALE GENOMIC DNA]</scope>
    <source>
        <strain evidence="1 2">NBRC 108724</strain>
    </source>
</reference>
<dbReference type="RefSeq" id="WP_163287491.1">
    <property type="nucleotide sequence ID" value="NZ_JAAGWY010000001.1"/>
</dbReference>
<name>A0A6L9XSS1_9MICO</name>
<gene>
    <name evidence="1" type="ORF">G3T36_00535</name>
</gene>
<organism evidence="1 2">
    <name type="scientific">Leifsonia tongyongensis</name>
    <dbReference type="NCBI Taxonomy" id="1268043"/>
    <lineage>
        <taxon>Bacteria</taxon>
        <taxon>Bacillati</taxon>
        <taxon>Actinomycetota</taxon>
        <taxon>Actinomycetes</taxon>
        <taxon>Micrococcales</taxon>
        <taxon>Microbacteriaceae</taxon>
        <taxon>Leifsonia</taxon>
    </lineage>
</organism>
<evidence type="ECO:0000313" key="2">
    <source>
        <dbReference type="Proteomes" id="UP000474967"/>
    </source>
</evidence>
<proteinExistence type="predicted"/>